<name>A0A8T0UP34_PANVG</name>
<keyword evidence="2" id="KW-1185">Reference proteome</keyword>
<gene>
    <name evidence="1" type="ORF">PVAP13_3KG084400</name>
</gene>
<dbReference type="AlphaFoldDB" id="A0A8T0UP34"/>
<proteinExistence type="predicted"/>
<dbReference type="EMBL" id="CM029041">
    <property type="protein sequence ID" value="KAG2623858.1"/>
    <property type="molecule type" value="Genomic_DNA"/>
</dbReference>
<reference evidence="1" key="1">
    <citation type="submission" date="2020-05" db="EMBL/GenBank/DDBJ databases">
        <title>WGS assembly of Panicum virgatum.</title>
        <authorList>
            <person name="Lovell J.T."/>
            <person name="Jenkins J."/>
            <person name="Shu S."/>
            <person name="Juenger T.E."/>
            <person name="Schmutz J."/>
        </authorList>
    </citation>
    <scope>NUCLEOTIDE SEQUENCE</scope>
    <source>
        <strain evidence="1">AP13</strain>
    </source>
</reference>
<protein>
    <submittedName>
        <fullName evidence="1">Uncharacterized protein</fullName>
    </submittedName>
</protein>
<accession>A0A8T0UP34</accession>
<sequence>MKTEMLQLPPPCSGCAPDGTRLFPCILDQLLSRRAALRLHFGSALLGCKMCFVPACFCSPLVFRAGSDDTRLFPCIFASVIPDLVRVSPVRPAVRADLCLQLATPYFSLPGNRTASTTQYSFGCSTIKHHLQP</sequence>
<evidence type="ECO:0000313" key="2">
    <source>
        <dbReference type="Proteomes" id="UP000823388"/>
    </source>
</evidence>
<dbReference type="Proteomes" id="UP000823388">
    <property type="component" value="Chromosome 3K"/>
</dbReference>
<evidence type="ECO:0000313" key="1">
    <source>
        <dbReference type="EMBL" id="KAG2623858.1"/>
    </source>
</evidence>
<comment type="caution">
    <text evidence="1">The sequence shown here is derived from an EMBL/GenBank/DDBJ whole genome shotgun (WGS) entry which is preliminary data.</text>
</comment>
<organism evidence="1 2">
    <name type="scientific">Panicum virgatum</name>
    <name type="common">Blackwell switchgrass</name>
    <dbReference type="NCBI Taxonomy" id="38727"/>
    <lineage>
        <taxon>Eukaryota</taxon>
        <taxon>Viridiplantae</taxon>
        <taxon>Streptophyta</taxon>
        <taxon>Embryophyta</taxon>
        <taxon>Tracheophyta</taxon>
        <taxon>Spermatophyta</taxon>
        <taxon>Magnoliopsida</taxon>
        <taxon>Liliopsida</taxon>
        <taxon>Poales</taxon>
        <taxon>Poaceae</taxon>
        <taxon>PACMAD clade</taxon>
        <taxon>Panicoideae</taxon>
        <taxon>Panicodae</taxon>
        <taxon>Paniceae</taxon>
        <taxon>Panicinae</taxon>
        <taxon>Panicum</taxon>
        <taxon>Panicum sect. Hiantes</taxon>
    </lineage>
</organism>